<dbReference type="OrthoDB" id="285216at2"/>
<dbReference type="Gene3D" id="3.90.550.10">
    <property type="entry name" value="Spore Coat Polysaccharide Biosynthesis Protein SpsA, Chain A"/>
    <property type="match status" value="1"/>
</dbReference>
<dbReference type="CDD" id="cd04182">
    <property type="entry name" value="GT_2_like_f"/>
    <property type="match status" value="1"/>
</dbReference>
<gene>
    <name evidence="2" type="ORF">BA724_14615</name>
</gene>
<dbReference type="PANTHER" id="PTHR43777:SF1">
    <property type="entry name" value="MOLYBDENUM COFACTOR CYTIDYLYLTRANSFERASE"/>
    <property type="match status" value="1"/>
</dbReference>
<sequence length="230" mass="25060">MNGPVVGILLAAGSSRRMGADKLALPLGDTTIGGASLEAALSSMLDHVIIVQKKEEARWIHSAFLKKEKWSQAGCKDAVRGQAHSLAAGLKAAEKMDASAVVVLLADQPFVDFRLVDHMTEMHKETPSLFVASRFNGTPRPPVLFSKRLFPMLQGLQGDRGAGSLLKQPSFGRKGAMVDVETARLFLDIDTKHDYEQVMRRGWDGCFNASADVCLAAREFGRSPIIKERI</sequence>
<protein>
    <recommendedName>
        <fullName evidence="1">MobA-like NTP transferase domain-containing protein</fullName>
    </recommendedName>
</protein>
<keyword evidence="3" id="KW-1185">Reference proteome</keyword>
<dbReference type="SUPFAM" id="SSF53448">
    <property type="entry name" value="Nucleotide-diphospho-sugar transferases"/>
    <property type="match status" value="1"/>
</dbReference>
<dbReference type="AlphaFoldDB" id="A0A1E7DTV4"/>
<organism evidence="2 3">
    <name type="scientific">Domibacillus iocasae</name>
    <dbReference type="NCBI Taxonomy" id="1714016"/>
    <lineage>
        <taxon>Bacteria</taxon>
        <taxon>Bacillati</taxon>
        <taxon>Bacillota</taxon>
        <taxon>Bacilli</taxon>
        <taxon>Bacillales</taxon>
        <taxon>Bacillaceae</taxon>
        <taxon>Domibacillus</taxon>
    </lineage>
</organism>
<dbReference type="InterPro" id="IPR025877">
    <property type="entry name" value="MobA-like_NTP_Trfase"/>
</dbReference>
<dbReference type="Pfam" id="PF12804">
    <property type="entry name" value="NTP_transf_3"/>
    <property type="match status" value="1"/>
</dbReference>
<dbReference type="Proteomes" id="UP000095658">
    <property type="component" value="Unassembled WGS sequence"/>
</dbReference>
<dbReference type="InterPro" id="IPR029044">
    <property type="entry name" value="Nucleotide-diphossugar_trans"/>
</dbReference>
<feature type="domain" description="MobA-like NTP transferase" evidence="1">
    <location>
        <begin position="7"/>
        <end position="168"/>
    </location>
</feature>
<evidence type="ECO:0000313" key="3">
    <source>
        <dbReference type="Proteomes" id="UP000095658"/>
    </source>
</evidence>
<name>A0A1E7DTV4_9BACI</name>
<dbReference type="STRING" id="1714016.BA724_14615"/>
<accession>A0A1E7DTV4</accession>
<proteinExistence type="predicted"/>
<dbReference type="EMBL" id="MAMP01000002">
    <property type="protein sequence ID" value="OES46459.1"/>
    <property type="molecule type" value="Genomic_DNA"/>
</dbReference>
<dbReference type="PANTHER" id="PTHR43777">
    <property type="entry name" value="MOLYBDENUM COFACTOR CYTIDYLYLTRANSFERASE"/>
    <property type="match status" value="1"/>
</dbReference>
<evidence type="ECO:0000313" key="2">
    <source>
        <dbReference type="EMBL" id="OES46459.1"/>
    </source>
</evidence>
<reference evidence="2 3" key="1">
    <citation type="submission" date="2016-06" db="EMBL/GenBank/DDBJ databases">
        <title>Domibacillus iocasae genome sequencing.</title>
        <authorList>
            <person name="Verma A."/>
            <person name="Pal Y."/>
            <person name="Ojha A.K."/>
            <person name="Krishnamurthi S."/>
        </authorList>
    </citation>
    <scope>NUCLEOTIDE SEQUENCE [LARGE SCALE GENOMIC DNA]</scope>
    <source>
        <strain evidence="2 3">DSM 29979</strain>
    </source>
</reference>
<dbReference type="RefSeq" id="WP_069936999.1">
    <property type="nucleotide sequence ID" value="NZ_MAMP01000002.1"/>
</dbReference>
<evidence type="ECO:0000259" key="1">
    <source>
        <dbReference type="Pfam" id="PF12804"/>
    </source>
</evidence>
<comment type="caution">
    <text evidence="2">The sequence shown here is derived from an EMBL/GenBank/DDBJ whole genome shotgun (WGS) entry which is preliminary data.</text>
</comment>
<dbReference type="GO" id="GO:0016779">
    <property type="term" value="F:nucleotidyltransferase activity"/>
    <property type="evidence" value="ECO:0007669"/>
    <property type="project" value="UniProtKB-ARBA"/>
</dbReference>